<dbReference type="NCBIfam" id="NF003473">
    <property type="entry name" value="PRK05105.1"/>
    <property type="match status" value="1"/>
</dbReference>
<dbReference type="CDD" id="cd03320">
    <property type="entry name" value="OSBS"/>
    <property type="match status" value="1"/>
</dbReference>
<dbReference type="GO" id="GO:0009234">
    <property type="term" value="P:menaquinone biosynthetic process"/>
    <property type="evidence" value="ECO:0007669"/>
    <property type="project" value="UniProtKB-UniRule"/>
</dbReference>
<dbReference type="Gene3D" id="3.20.20.120">
    <property type="entry name" value="Enolase-like C-terminal domain"/>
    <property type="match status" value="1"/>
</dbReference>
<organism evidence="11">
    <name type="scientific">Salmonella sp. NCTC 6947</name>
    <dbReference type="NCBI Taxonomy" id="2583581"/>
    <lineage>
        <taxon>Bacteria</taxon>
        <taxon>Pseudomonadati</taxon>
        <taxon>Pseudomonadota</taxon>
        <taxon>Gammaproteobacteria</taxon>
        <taxon>Enterobacterales</taxon>
        <taxon>Enterobacteriaceae</taxon>
        <taxon>Salmonella</taxon>
    </lineage>
</organism>
<comment type="similarity">
    <text evidence="9">Belongs to the ATP-dependent AMP-binding enzyme family. MenE subfamily.</text>
</comment>
<protein>
    <recommendedName>
        <fullName evidence="8 9">Multifunctional fusion protein</fullName>
    </recommendedName>
    <domain>
        <recommendedName>
            <fullName evidence="8">o-succinylbenzoate synthase</fullName>
            <shortName evidence="8">OSB synthase</shortName>
            <shortName evidence="8">OSBS</shortName>
            <ecNumber evidence="8">4.2.1.113</ecNumber>
        </recommendedName>
        <alternativeName>
            <fullName evidence="8">4-(2'-carboxyphenyl)-4-oxybutyric acid synthase</fullName>
        </alternativeName>
        <alternativeName>
            <fullName evidence="8">o-succinylbenzoic acid synthase</fullName>
        </alternativeName>
    </domain>
    <domain>
        <recommendedName>
            <fullName evidence="9">2-succinylbenzoate--CoA ligase</fullName>
            <ecNumber evidence="9">6.2.1.26</ecNumber>
        </recommendedName>
        <alternativeName>
            <fullName evidence="9">o-succinylbenzoyl-CoA synthetase</fullName>
            <shortName evidence="9">OSB-CoA synthetase</shortName>
        </alternativeName>
    </domain>
</protein>
<dbReference type="EC" id="6.2.1.26" evidence="9"/>
<feature type="binding site" evidence="8">
    <location>
        <position position="161"/>
    </location>
    <ligand>
        <name>Mg(2+)</name>
        <dbReference type="ChEBI" id="CHEBI:18420"/>
    </ligand>
</feature>
<dbReference type="SUPFAM" id="SSF56801">
    <property type="entry name" value="Acetyl-CoA synthetase-like"/>
    <property type="match status" value="1"/>
</dbReference>
<feature type="binding site" evidence="8">
    <location>
        <position position="213"/>
    </location>
    <ligand>
        <name>Mg(2+)</name>
        <dbReference type="ChEBI" id="CHEBI:18420"/>
    </ligand>
</feature>
<dbReference type="Gene3D" id="3.30.300.30">
    <property type="match status" value="1"/>
</dbReference>
<dbReference type="GO" id="GO:0000287">
    <property type="term" value="F:magnesium ion binding"/>
    <property type="evidence" value="ECO:0007669"/>
    <property type="project" value="UniProtKB-UniRule"/>
</dbReference>
<comment type="pathway">
    <text evidence="8">Quinol/quinone metabolism; 1,4-dihydroxy-2-naphthoate biosynthesis; 1,4-dihydroxy-2-naphthoate from chorismate: step 4/7.</text>
</comment>
<dbReference type="PANTHER" id="PTHR43201">
    <property type="entry name" value="ACYL-COA SYNTHETASE"/>
    <property type="match status" value="1"/>
</dbReference>
<dbReference type="PANTHER" id="PTHR43201:SF5">
    <property type="entry name" value="MEDIUM-CHAIN ACYL-COA LIGASE ACSF2, MITOCHONDRIAL"/>
    <property type="match status" value="1"/>
</dbReference>
<dbReference type="UniPathway" id="UPA01057">
    <property type="reaction ID" value="UER00165"/>
</dbReference>
<comment type="pathway">
    <text evidence="9">Quinol/quinone metabolism; menaquinone biosynthesis.</text>
</comment>
<keyword evidence="3 8" id="KW-0479">Metal-binding</keyword>
<dbReference type="Gene3D" id="3.30.390.10">
    <property type="entry name" value="Enolase-like, N-terminal domain"/>
    <property type="match status" value="1"/>
</dbReference>
<dbReference type="Pfam" id="PF13378">
    <property type="entry name" value="MR_MLE_C"/>
    <property type="match status" value="1"/>
</dbReference>
<evidence type="ECO:0000259" key="10">
    <source>
        <dbReference type="SMART" id="SM00922"/>
    </source>
</evidence>
<reference evidence="11" key="1">
    <citation type="submission" date="2019-06" db="EMBL/GenBank/DDBJ databases">
        <authorList>
            <consortium name="Pathogen Informatics"/>
        </authorList>
    </citation>
    <scope>NUCLEOTIDE SEQUENCE</scope>
    <source>
        <strain evidence="11">NCTC6947</strain>
    </source>
</reference>
<evidence type="ECO:0000256" key="6">
    <source>
        <dbReference type="ARBA" id="ARBA00022842"/>
    </source>
</evidence>
<sequence length="775" mass="85571">MRSAQVYRWQIPMDAGVVLRDRRLKTRDGLYVCLRDGEREGWGEISPLPGFSQETWEEAQTALLTWVNDWLQGNEGLPEMPSVAFGASCALAELTGVLPEAADYRAAPLCTGDPDDLVLRLADMPGEKIAKVKVGLYEAVRDGMVVNLLLEAIPDLHLRLDANRAWTPLKAQQFAKYVNPDYRARIAFLEEPCKTRDDSRAFTRETGIAIAWDESLREADFTFEAEEGVRAVVIKPTLTGSLDKVREQVAAAHALGLTAVISSSIESSLGLTQLARIAAWLTPGTLPGLDTLHLMQAQQIRPWPGSALPCLKRDELERTVMTFTDWPWRHWRQVRSQAPALRLNDEVLSWRALCERIDALAGGFAAQGVREGDGVLLRAGNQPRTLLAWLALMQCGARVLPVNPQLPQTLLEALVPKLTLRFALTLEGENAFSGLTALQIQKSTAAYAVAWQPQRLVSMTLTSGSTGLPKAAVHTCQAHLASAQGVLSLMPFGPQDDWLLSLPLFHVSGQGIMWRWLFAGARMTVRDKQPLEQMLAGCTHASLVPTQLWRLLANRAAVTLKAVLLGGAVIPVELTDQASKQGIRCWCGYGLTEFASTVCAKEADGSDDVGAPLPGREIRIVDNEVWLRSASMAEGYWRDGKLIPLVNDEGWFATRDRGELNHGRLTIAGRLDNLFFSGGEGIQPEEVERVINAHPLVQQAFVVPVEDKEFGHRPVAVVEYASQAGDVNLAEWVRDKLARFQQPVRWLTLPSELKNGGIKISRRALQQWVCKICKN</sequence>
<evidence type="ECO:0000256" key="1">
    <source>
        <dbReference type="ARBA" id="ARBA00022428"/>
    </source>
</evidence>
<keyword evidence="7 8" id="KW-0456">Lyase</keyword>
<dbReference type="EMBL" id="CABFNZ010000003">
    <property type="protein sequence ID" value="VUC77101.1"/>
    <property type="molecule type" value="Genomic_DNA"/>
</dbReference>
<comment type="catalytic activity">
    <reaction evidence="8">
        <text>(1R,6R)-6-hydroxy-2-succinyl-cyclohexa-2,4-diene-1-carboxylate = 2-succinylbenzoate + H2O</text>
        <dbReference type="Rhea" id="RHEA:10196"/>
        <dbReference type="ChEBI" id="CHEBI:15377"/>
        <dbReference type="ChEBI" id="CHEBI:18325"/>
        <dbReference type="ChEBI" id="CHEBI:58689"/>
        <dbReference type="EC" id="4.2.1.113"/>
    </reaction>
</comment>
<evidence type="ECO:0000256" key="7">
    <source>
        <dbReference type="ARBA" id="ARBA00023239"/>
    </source>
</evidence>
<dbReference type="InterPro" id="IPR041338">
    <property type="entry name" value="OSBS_N"/>
</dbReference>
<comment type="function">
    <text evidence="9">Converts 2-succinylbenzoate (OSB) to 2-succinylbenzoyl-CoA (OSB-CoA).</text>
</comment>
<dbReference type="GO" id="GO:0008756">
    <property type="term" value="F:o-succinylbenzoate-CoA ligase activity"/>
    <property type="evidence" value="ECO:0007669"/>
    <property type="project" value="UniProtKB-UniRule"/>
</dbReference>
<dbReference type="SFLD" id="SFLDF00009">
    <property type="entry name" value="o-succinylbenzoate_synthase"/>
    <property type="match status" value="1"/>
</dbReference>
<dbReference type="FunFam" id="3.20.20.120:FF:000006">
    <property type="entry name" value="o-succinylbenzoate synthase"/>
    <property type="match status" value="1"/>
</dbReference>
<evidence type="ECO:0000256" key="2">
    <source>
        <dbReference type="ARBA" id="ARBA00022598"/>
    </source>
</evidence>
<name>A0A509BUQ3_9ENTR</name>
<evidence type="ECO:0000256" key="4">
    <source>
        <dbReference type="ARBA" id="ARBA00022741"/>
    </source>
</evidence>
<dbReference type="InterPro" id="IPR029065">
    <property type="entry name" value="Enolase_C-like"/>
</dbReference>
<keyword evidence="1 9" id="KW-0474">Menaquinone biosynthesis</keyword>
<feature type="active site" description="Proton acceptor" evidence="8">
    <location>
        <position position="235"/>
    </location>
</feature>
<evidence type="ECO:0000256" key="8">
    <source>
        <dbReference type="HAMAP-Rule" id="MF_00470"/>
    </source>
</evidence>
<dbReference type="SFLD" id="SFLDG00180">
    <property type="entry name" value="muconate_cycloisomerase"/>
    <property type="match status" value="1"/>
</dbReference>
<dbReference type="GO" id="GO:0005524">
    <property type="term" value="F:ATP binding"/>
    <property type="evidence" value="ECO:0007669"/>
    <property type="project" value="UniProtKB-KW"/>
</dbReference>
<dbReference type="AlphaFoldDB" id="A0A509BUQ3"/>
<dbReference type="GO" id="GO:0006631">
    <property type="term" value="P:fatty acid metabolic process"/>
    <property type="evidence" value="ECO:0007669"/>
    <property type="project" value="TreeGrafter"/>
</dbReference>
<comment type="catalytic activity">
    <reaction evidence="9">
        <text>2-succinylbenzoate + ATP + CoA = 2-succinylbenzoyl-CoA + AMP + diphosphate</text>
        <dbReference type="Rhea" id="RHEA:17009"/>
        <dbReference type="ChEBI" id="CHEBI:18325"/>
        <dbReference type="ChEBI" id="CHEBI:30616"/>
        <dbReference type="ChEBI" id="CHEBI:33019"/>
        <dbReference type="ChEBI" id="CHEBI:57287"/>
        <dbReference type="ChEBI" id="CHEBI:57364"/>
        <dbReference type="ChEBI" id="CHEBI:456215"/>
        <dbReference type="EC" id="6.2.1.26"/>
    </reaction>
</comment>
<dbReference type="GO" id="GO:0043748">
    <property type="term" value="F:O-succinylbenzoate synthase activity"/>
    <property type="evidence" value="ECO:0007669"/>
    <property type="project" value="UniProtKB-EC"/>
</dbReference>
<comment type="pathway">
    <text evidence="9">Quinol/quinone metabolism; 1,4-dihydroxy-2-naphthoate biosynthesis; 1,4-dihydroxy-2-naphthoate from chorismate: step 5/7.</text>
</comment>
<accession>A0A509BUQ3</accession>
<keyword evidence="4 9" id="KW-0547">Nucleotide-binding</keyword>
<dbReference type="SUPFAM" id="SSF51604">
    <property type="entry name" value="Enolase C-terminal domain-like"/>
    <property type="match status" value="1"/>
</dbReference>
<comment type="function">
    <text evidence="8">Converts 2-succinyl-6-hydroxy-2,4-cyclohexadiene-1-carboxylate (SHCHC) to 2-succinylbenzoate (OSB).</text>
</comment>
<feature type="domain" description="Mandelate racemase/muconate lactonizing enzyme C-terminal" evidence="10">
    <location>
        <begin position="114"/>
        <end position="209"/>
    </location>
</feature>
<dbReference type="InterPro" id="IPR045851">
    <property type="entry name" value="AMP-bd_C_sf"/>
</dbReference>
<comment type="cofactor">
    <cofactor evidence="8">
        <name>a divalent metal cation</name>
        <dbReference type="ChEBI" id="CHEBI:60240"/>
    </cofactor>
</comment>
<feature type="active site" description="Proton donor" evidence="8">
    <location>
        <position position="133"/>
    </location>
</feature>
<dbReference type="InterPro" id="IPR025110">
    <property type="entry name" value="AMP-bd_C"/>
</dbReference>
<dbReference type="InterPro" id="IPR000873">
    <property type="entry name" value="AMP-dep_synth/lig_dom"/>
</dbReference>
<dbReference type="InterPro" id="IPR020845">
    <property type="entry name" value="AMP-binding_CS"/>
</dbReference>
<dbReference type="PROSITE" id="PS00455">
    <property type="entry name" value="AMP_BINDING"/>
    <property type="match status" value="1"/>
</dbReference>
<dbReference type="GO" id="GO:0031956">
    <property type="term" value="F:medium-chain fatty acid-CoA ligase activity"/>
    <property type="evidence" value="ECO:0007669"/>
    <property type="project" value="TreeGrafter"/>
</dbReference>
<evidence type="ECO:0000256" key="5">
    <source>
        <dbReference type="ARBA" id="ARBA00022840"/>
    </source>
</evidence>
<dbReference type="NCBIfam" id="NF006539">
    <property type="entry name" value="PRK09029.1"/>
    <property type="match status" value="1"/>
</dbReference>
<dbReference type="InterPro" id="IPR036849">
    <property type="entry name" value="Enolase-like_C_sf"/>
</dbReference>
<dbReference type="HAMAP" id="MF_00470">
    <property type="entry name" value="MenC_1"/>
    <property type="match status" value="1"/>
</dbReference>
<comment type="similarity">
    <text evidence="8">Belongs to the mandelate racemase/muconate lactonizing enzyme family. MenC type 1 subfamily.</text>
</comment>
<dbReference type="SUPFAM" id="SSF54826">
    <property type="entry name" value="Enolase N-terminal domain-like"/>
    <property type="match status" value="1"/>
</dbReference>
<dbReference type="UniPathway" id="UPA00079"/>
<dbReference type="NCBIfam" id="TIGR01923">
    <property type="entry name" value="menE"/>
    <property type="match status" value="1"/>
</dbReference>
<dbReference type="HAMAP" id="MF_00731">
    <property type="entry name" value="MenE"/>
    <property type="match status" value="1"/>
</dbReference>
<dbReference type="InterPro" id="IPR013342">
    <property type="entry name" value="Mandelate_racemase_C"/>
</dbReference>
<feature type="binding site" evidence="8">
    <location>
        <position position="190"/>
    </location>
    <ligand>
        <name>Mg(2+)</name>
        <dbReference type="ChEBI" id="CHEBI:18420"/>
    </ligand>
</feature>
<dbReference type="SFLD" id="SFLDS00001">
    <property type="entry name" value="Enolase"/>
    <property type="match status" value="1"/>
</dbReference>
<keyword evidence="5 9" id="KW-0067">ATP-binding</keyword>
<dbReference type="InterPro" id="IPR010192">
    <property type="entry name" value="MenE"/>
</dbReference>
<dbReference type="InterPro" id="IPR042099">
    <property type="entry name" value="ANL_N_sf"/>
</dbReference>
<proteinExistence type="inferred from homology"/>
<gene>
    <name evidence="9 11" type="primary">menE</name>
    <name evidence="8" type="synonym">menC</name>
    <name evidence="11" type="ORF">NCTC6947_01658</name>
</gene>
<dbReference type="Pfam" id="PF00501">
    <property type="entry name" value="AMP-binding"/>
    <property type="match status" value="1"/>
</dbReference>
<evidence type="ECO:0000313" key="11">
    <source>
        <dbReference type="EMBL" id="VUC77101.1"/>
    </source>
</evidence>
<keyword evidence="2 9" id="KW-0436">Ligase</keyword>
<dbReference type="CDD" id="cd17630">
    <property type="entry name" value="OSB_MenE-like"/>
    <property type="match status" value="1"/>
</dbReference>
<dbReference type="EC" id="4.2.1.113" evidence="8"/>
<evidence type="ECO:0000256" key="9">
    <source>
        <dbReference type="HAMAP-Rule" id="MF_00731"/>
    </source>
</evidence>
<dbReference type="Pfam" id="PF13193">
    <property type="entry name" value="AMP-binding_C"/>
    <property type="match status" value="1"/>
</dbReference>
<dbReference type="Pfam" id="PF21508">
    <property type="entry name" value="MenC_N"/>
    <property type="match status" value="1"/>
</dbReference>
<dbReference type="NCBIfam" id="TIGR01927">
    <property type="entry name" value="menC_gam_Gplu"/>
    <property type="match status" value="1"/>
</dbReference>
<keyword evidence="6 8" id="KW-0460">Magnesium</keyword>
<dbReference type="Gene3D" id="3.40.50.12780">
    <property type="entry name" value="N-terminal domain of ligase-like"/>
    <property type="match status" value="1"/>
</dbReference>
<dbReference type="InterPro" id="IPR010196">
    <property type="entry name" value="OSB_synthase_MenC1"/>
</dbReference>
<dbReference type="SMART" id="SM00922">
    <property type="entry name" value="MR_MLE"/>
    <property type="match status" value="1"/>
</dbReference>
<dbReference type="InterPro" id="IPR029017">
    <property type="entry name" value="Enolase-like_N"/>
</dbReference>
<evidence type="ECO:0000256" key="3">
    <source>
        <dbReference type="ARBA" id="ARBA00022723"/>
    </source>
</evidence>